<proteinExistence type="predicted"/>
<keyword evidence="2" id="KW-1185">Reference proteome</keyword>
<dbReference type="Pfam" id="PF19676">
    <property type="entry name" value="DUF6178"/>
    <property type="match status" value="1"/>
</dbReference>
<dbReference type="Proteomes" id="UP000076079">
    <property type="component" value="Chromosome"/>
</dbReference>
<sequence length="589" mass="64404">MSTTTNREAAPRDGRSVDHRLARLLDSPFLARVVPHLAPETLHQLIQYRGLDACGQLVTAATPAQLTSLLDLDLWRHAQPGRDEQFDVDRFGEWVEVLVDTGDSVAARTVAALDTQLVIVGLSRYLRVFDPGTFEPTESSDDEAMERHDRMNSETSGDVLECEMGGYLVRARRTDAWDAIVTLLVTLETEQNDHFHAVMHGCRRLSNSRPEIDGLDDLLMAPEQHLHDVAIERERRRSRHGYASPADARAFLQMARQPRAASAPTAPIAINPIATAYFRATEEEEGEADTTSTSVDASERVAHHAAPAVAKGSATQVGGDDDAPTSIDAVIQLLAEAGLMPDRPRALLEAPDEDPRAASIPLLRRLMRFVLHHDETAYLSRNRELAFLANTLVAGASVQSRPFTPQEASDAAACICNLGLECWPARWPGTTSLGASSPRGLETAMPPDAFLVDRNLVTAFEVGWSVLYQDVSLFVADQLVSTLADLHRVDADTGRGLDALTRMLVKQREAGTPWRARDAADVLALLDMTAWISVLGLLDECPILPAALRAVLERRTSPVSPRAFEFISTNAQIGDIRVFMRTLSGVLSG</sequence>
<evidence type="ECO:0000313" key="2">
    <source>
        <dbReference type="Proteomes" id="UP000076079"/>
    </source>
</evidence>
<protein>
    <submittedName>
        <fullName evidence="1">Uncharacterized protein</fullName>
    </submittedName>
</protein>
<dbReference type="OrthoDB" id="5479105at2"/>
<dbReference type="AlphaFoldDB" id="A0A143PIB5"/>
<gene>
    <name evidence="1" type="ORF">LuPra_01506</name>
</gene>
<dbReference type="RefSeq" id="WP_110170162.1">
    <property type="nucleotide sequence ID" value="NZ_CP015136.1"/>
</dbReference>
<organism evidence="1 2">
    <name type="scientific">Luteitalea pratensis</name>
    <dbReference type="NCBI Taxonomy" id="1855912"/>
    <lineage>
        <taxon>Bacteria</taxon>
        <taxon>Pseudomonadati</taxon>
        <taxon>Acidobacteriota</taxon>
        <taxon>Vicinamibacteria</taxon>
        <taxon>Vicinamibacterales</taxon>
        <taxon>Vicinamibacteraceae</taxon>
        <taxon>Luteitalea</taxon>
    </lineage>
</organism>
<reference evidence="1 2" key="1">
    <citation type="journal article" date="2016" name="Genome Announc.">
        <title>First Complete Genome Sequence of a Subdivision 6 Acidobacterium Strain.</title>
        <authorList>
            <person name="Huang S."/>
            <person name="Vieira S."/>
            <person name="Bunk B."/>
            <person name="Riedel T."/>
            <person name="Sproer C."/>
            <person name="Overmann J."/>
        </authorList>
    </citation>
    <scope>NUCLEOTIDE SEQUENCE [LARGE SCALE GENOMIC DNA]</scope>
    <source>
        <strain evidence="2">DSM 100886 HEG_-6_39</strain>
    </source>
</reference>
<dbReference type="KEGG" id="abac:LuPra_01506"/>
<name>A0A143PIB5_LUTPR</name>
<accession>A0A143PIB5</accession>
<evidence type="ECO:0000313" key="1">
    <source>
        <dbReference type="EMBL" id="AMY08312.1"/>
    </source>
</evidence>
<dbReference type="EMBL" id="CP015136">
    <property type="protein sequence ID" value="AMY08312.1"/>
    <property type="molecule type" value="Genomic_DNA"/>
</dbReference>
<dbReference type="InterPro" id="IPR045750">
    <property type="entry name" value="DUF6178"/>
</dbReference>
<reference evidence="2" key="2">
    <citation type="submission" date="2016-04" db="EMBL/GenBank/DDBJ databases">
        <title>First Complete Genome Sequence of a Subdivision 6 Acidobacterium.</title>
        <authorList>
            <person name="Huang S."/>
            <person name="Vieira S."/>
            <person name="Bunk B."/>
            <person name="Riedel T."/>
            <person name="Sproeer C."/>
            <person name="Overmann J."/>
        </authorList>
    </citation>
    <scope>NUCLEOTIDE SEQUENCE [LARGE SCALE GENOMIC DNA]</scope>
    <source>
        <strain evidence="2">DSM 100886 HEG_-6_39</strain>
    </source>
</reference>